<dbReference type="GO" id="GO:0005975">
    <property type="term" value="P:carbohydrate metabolic process"/>
    <property type="evidence" value="ECO:0007669"/>
    <property type="project" value="InterPro"/>
</dbReference>
<evidence type="ECO:0000313" key="5">
    <source>
        <dbReference type="EMBL" id="CAB4789424.1"/>
    </source>
</evidence>
<organism evidence="8">
    <name type="scientific">freshwater metagenome</name>
    <dbReference type="NCBI Taxonomy" id="449393"/>
    <lineage>
        <taxon>unclassified sequences</taxon>
        <taxon>metagenomes</taxon>
        <taxon>ecological metagenomes</taxon>
    </lineage>
</organism>
<dbReference type="AlphaFoldDB" id="A0A6J7S5V7"/>
<dbReference type="GO" id="GO:0016301">
    <property type="term" value="F:kinase activity"/>
    <property type="evidence" value="ECO:0007669"/>
    <property type="project" value="UniProtKB-KW"/>
</dbReference>
<dbReference type="Pfam" id="PF00370">
    <property type="entry name" value="FGGY_N"/>
    <property type="match status" value="1"/>
</dbReference>
<dbReference type="Gene3D" id="3.30.420.40">
    <property type="match status" value="1"/>
</dbReference>
<name>A0A6J7S5V7_9ZZZZ</name>
<dbReference type="InterPro" id="IPR018484">
    <property type="entry name" value="FGGY_N"/>
</dbReference>
<evidence type="ECO:0000313" key="8">
    <source>
        <dbReference type="EMBL" id="CAB5036664.1"/>
    </source>
</evidence>
<proteinExistence type="predicted"/>
<gene>
    <name evidence="4" type="ORF">UFOPK2658_01785</name>
    <name evidence="5" type="ORF">UFOPK2880_01933</name>
    <name evidence="6" type="ORF">UFOPK3004_01620</name>
    <name evidence="7" type="ORF">UFOPK3494_01562</name>
    <name evidence="8" type="ORF">UFOPK4134_01647</name>
</gene>
<dbReference type="EMBL" id="CAEZYH010000123">
    <property type="protein sequence ID" value="CAB4732680.1"/>
    <property type="molecule type" value="Genomic_DNA"/>
</dbReference>
<evidence type="ECO:0000313" key="6">
    <source>
        <dbReference type="EMBL" id="CAB4817047.1"/>
    </source>
</evidence>
<accession>A0A6J7S5V7</accession>
<dbReference type="PANTHER" id="PTHR43095">
    <property type="entry name" value="SUGAR KINASE"/>
    <property type="match status" value="1"/>
</dbReference>
<evidence type="ECO:0000256" key="2">
    <source>
        <dbReference type="ARBA" id="ARBA00022777"/>
    </source>
</evidence>
<dbReference type="SUPFAM" id="SSF53067">
    <property type="entry name" value="Actin-like ATPase domain"/>
    <property type="match status" value="1"/>
</dbReference>
<evidence type="ECO:0000256" key="1">
    <source>
        <dbReference type="ARBA" id="ARBA00022679"/>
    </source>
</evidence>
<evidence type="ECO:0000313" key="7">
    <source>
        <dbReference type="EMBL" id="CAB4911559.1"/>
    </source>
</evidence>
<dbReference type="InterPro" id="IPR050406">
    <property type="entry name" value="FGGY_Carb_Kinase"/>
</dbReference>
<evidence type="ECO:0000313" key="4">
    <source>
        <dbReference type="EMBL" id="CAB4732680.1"/>
    </source>
</evidence>
<dbReference type="InterPro" id="IPR043129">
    <property type="entry name" value="ATPase_NBD"/>
</dbReference>
<dbReference type="EMBL" id="CAFBMF010000137">
    <property type="protein sequence ID" value="CAB4911559.1"/>
    <property type="molecule type" value="Genomic_DNA"/>
</dbReference>
<dbReference type="EMBL" id="CAEZZP010000207">
    <property type="protein sequence ID" value="CAB4789424.1"/>
    <property type="molecule type" value="Genomic_DNA"/>
</dbReference>
<reference evidence="8" key="1">
    <citation type="submission" date="2020-05" db="EMBL/GenBank/DDBJ databases">
        <authorList>
            <person name="Chiriac C."/>
            <person name="Salcher M."/>
            <person name="Ghai R."/>
            <person name="Kavagutti S V."/>
        </authorList>
    </citation>
    <scope>NUCLEOTIDE SEQUENCE</scope>
</reference>
<sequence>MAAVVQIVVSPHGFTANDVGPIAVESDHADDYVAAVIAALEGIDFSNLSNITVDGSEGGLVVLSHDGTPLRPIIWASDTTSQADAQWCLKKNDEQWWTTEVGVVPSHLQTVTKLSWLHRSEPETWNKMCVACSPADYIRWRLVNGLMGSMVTSPHDAERTAMWLAKNNMYSQAVLTLIDNERDWSKCLPTVKPAGAIVGSLFGTLVNL</sequence>
<keyword evidence="2" id="KW-0418">Kinase</keyword>
<keyword evidence="1" id="KW-0808">Transferase</keyword>
<dbReference type="PANTHER" id="PTHR43095:SF5">
    <property type="entry name" value="XYLULOSE KINASE"/>
    <property type="match status" value="1"/>
</dbReference>
<feature type="domain" description="Carbohydrate kinase FGGY N-terminal" evidence="3">
    <location>
        <begin position="33"/>
        <end position="201"/>
    </location>
</feature>
<protein>
    <submittedName>
        <fullName evidence="8">Unannotated protein</fullName>
    </submittedName>
</protein>
<dbReference type="EMBL" id="CAFAAL010000193">
    <property type="protein sequence ID" value="CAB4817047.1"/>
    <property type="molecule type" value="Genomic_DNA"/>
</dbReference>
<evidence type="ECO:0000259" key="3">
    <source>
        <dbReference type="Pfam" id="PF00370"/>
    </source>
</evidence>
<dbReference type="EMBL" id="CAFBPS010000177">
    <property type="protein sequence ID" value="CAB5036664.1"/>
    <property type="molecule type" value="Genomic_DNA"/>
</dbReference>